<protein>
    <submittedName>
        <fullName evidence="8">(rape) hypothetical protein</fullName>
    </submittedName>
</protein>
<dbReference type="GO" id="GO:0004674">
    <property type="term" value="F:protein serine/threonine kinase activity"/>
    <property type="evidence" value="ECO:0007669"/>
    <property type="project" value="UniProtKB-KW"/>
</dbReference>
<evidence type="ECO:0000256" key="7">
    <source>
        <dbReference type="ARBA" id="ARBA00023180"/>
    </source>
</evidence>
<accession>A0A816P9W8</accession>
<comment type="subcellular location">
    <subcellularLocation>
        <location evidence="1">Membrane</location>
        <topology evidence="1">Single-pass type I membrane protein</topology>
    </subcellularLocation>
</comment>
<dbReference type="GO" id="GO:0016020">
    <property type="term" value="C:membrane"/>
    <property type="evidence" value="ECO:0007669"/>
    <property type="project" value="UniProtKB-SubCell"/>
</dbReference>
<dbReference type="Proteomes" id="UP001295469">
    <property type="component" value="Chromosome A09"/>
</dbReference>
<keyword evidence="5" id="KW-1133">Transmembrane helix</keyword>
<keyword evidence="3" id="KW-0812">Transmembrane</keyword>
<dbReference type="AlphaFoldDB" id="A0A816P9W8"/>
<reference evidence="8" key="1">
    <citation type="submission" date="2021-01" db="EMBL/GenBank/DDBJ databases">
        <authorList>
            <consortium name="Genoscope - CEA"/>
            <person name="William W."/>
        </authorList>
    </citation>
    <scope>NUCLEOTIDE SEQUENCE</scope>
</reference>
<name>A0A816P9W8_BRANA</name>
<organism evidence="8">
    <name type="scientific">Brassica napus</name>
    <name type="common">Rape</name>
    <dbReference type="NCBI Taxonomy" id="3708"/>
    <lineage>
        <taxon>Eukaryota</taxon>
        <taxon>Viridiplantae</taxon>
        <taxon>Streptophyta</taxon>
        <taxon>Embryophyta</taxon>
        <taxon>Tracheophyta</taxon>
        <taxon>Spermatophyta</taxon>
        <taxon>Magnoliopsida</taxon>
        <taxon>eudicotyledons</taxon>
        <taxon>Gunneridae</taxon>
        <taxon>Pentapetalae</taxon>
        <taxon>rosids</taxon>
        <taxon>malvids</taxon>
        <taxon>Brassicales</taxon>
        <taxon>Brassicaceae</taxon>
        <taxon>Brassiceae</taxon>
        <taxon>Brassica</taxon>
    </lineage>
</organism>
<dbReference type="Gene3D" id="3.30.200.20">
    <property type="entry name" value="Phosphorylase Kinase, domain 1"/>
    <property type="match status" value="1"/>
</dbReference>
<dbReference type="PANTHER" id="PTHR27009">
    <property type="entry name" value="RUST RESISTANCE KINASE LR10-RELATED"/>
    <property type="match status" value="1"/>
</dbReference>
<evidence type="ECO:0000256" key="5">
    <source>
        <dbReference type="ARBA" id="ARBA00022989"/>
    </source>
</evidence>
<proteinExistence type="predicted"/>
<evidence type="ECO:0000256" key="3">
    <source>
        <dbReference type="ARBA" id="ARBA00022692"/>
    </source>
</evidence>
<keyword evidence="4" id="KW-0732">Signal</keyword>
<keyword evidence="6" id="KW-0472">Membrane</keyword>
<evidence type="ECO:0000256" key="6">
    <source>
        <dbReference type="ARBA" id="ARBA00023136"/>
    </source>
</evidence>
<keyword evidence="2" id="KW-0808">Transferase</keyword>
<dbReference type="EMBL" id="HG994363">
    <property type="protein sequence ID" value="CAF2045402.1"/>
    <property type="molecule type" value="Genomic_DNA"/>
</dbReference>
<keyword evidence="2" id="KW-0418">Kinase</keyword>
<evidence type="ECO:0000256" key="1">
    <source>
        <dbReference type="ARBA" id="ARBA00004479"/>
    </source>
</evidence>
<evidence type="ECO:0000256" key="2">
    <source>
        <dbReference type="ARBA" id="ARBA00022527"/>
    </source>
</evidence>
<sequence>MSQWYRLKSVSQANTITVTDPRLKQSLETGSCSDSISFYLPDSPWLDLTTLYKSNNSRRKNGFTYPNCKGRRSTCITLIWEIFLGVQLSRHQRARNKNQSILNATFSLHIHLPPGCIRCHNPGGECRMIKNTYSCVRGVQILSHGTGEEFINEVASMSRTSHVNIVSLLGFCYEGNKRAIPQNILMDKDLCPKIF</sequence>
<dbReference type="InterPro" id="IPR045874">
    <property type="entry name" value="LRK10/LRL21-25-like"/>
</dbReference>
<keyword evidence="2" id="KW-0723">Serine/threonine-protein kinase</keyword>
<gene>
    <name evidence="8" type="ORF">DARMORV10_A09P39310.1</name>
</gene>
<keyword evidence="7" id="KW-0325">Glycoprotein</keyword>
<evidence type="ECO:0000256" key="4">
    <source>
        <dbReference type="ARBA" id="ARBA00022729"/>
    </source>
</evidence>
<dbReference type="SUPFAM" id="SSF56112">
    <property type="entry name" value="Protein kinase-like (PK-like)"/>
    <property type="match status" value="1"/>
</dbReference>
<evidence type="ECO:0000313" key="8">
    <source>
        <dbReference type="EMBL" id="CAF2045402.1"/>
    </source>
</evidence>
<dbReference type="InterPro" id="IPR011009">
    <property type="entry name" value="Kinase-like_dom_sf"/>
</dbReference>